<reference evidence="2 3" key="1">
    <citation type="submission" date="2024-05" db="EMBL/GenBank/DDBJ databases">
        <title>Neorhizobium sp. Rsf11, a plant growth promoting and heavy metal resistant PAH-degrader.</title>
        <authorList>
            <person name="Golubev S.N."/>
            <person name="Muratova A.Y."/>
            <person name="Markelova M.I."/>
        </authorList>
    </citation>
    <scope>NUCLEOTIDE SEQUENCE [LARGE SCALE GENOMIC DNA]</scope>
    <source>
        <strain evidence="2 3">Rsf11</strain>
    </source>
</reference>
<proteinExistence type="predicted"/>
<dbReference type="Proteomes" id="UP001496627">
    <property type="component" value="Unassembled WGS sequence"/>
</dbReference>
<keyword evidence="1" id="KW-0812">Transmembrane</keyword>
<protein>
    <submittedName>
        <fullName evidence="2">Uncharacterized protein</fullName>
    </submittedName>
</protein>
<organism evidence="2 3">
    <name type="scientific">Neorhizobium phenanthreniclasticum</name>
    <dbReference type="NCBI Taxonomy" id="3157917"/>
    <lineage>
        <taxon>Bacteria</taxon>
        <taxon>Pseudomonadati</taxon>
        <taxon>Pseudomonadota</taxon>
        <taxon>Alphaproteobacteria</taxon>
        <taxon>Hyphomicrobiales</taxon>
        <taxon>Rhizobiaceae</taxon>
        <taxon>Rhizobium/Agrobacterium group</taxon>
        <taxon>Neorhizobium</taxon>
    </lineage>
</organism>
<evidence type="ECO:0000313" key="2">
    <source>
        <dbReference type="EMBL" id="MEQ1407782.1"/>
    </source>
</evidence>
<evidence type="ECO:0000256" key="1">
    <source>
        <dbReference type="SAM" id="Phobius"/>
    </source>
</evidence>
<keyword evidence="1" id="KW-0472">Membrane</keyword>
<dbReference type="RefSeq" id="WP_348864155.1">
    <property type="nucleotide sequence ID" value="NZ_JBEAAL010000020.1"/>
</dbReference>
<accession>A0ABV0M7E5</accession>
<dbReference type="EMBL" id="JBEAAL010000020">
    <property type="protein sequence ID" value="MEQ1407782.1"/>
    <property type="molecule type" value="Genomic_DNA"/>
</dbReference>
<gene>
    <name evidence="2" type="ORF">ABK249_22945</name>
</gene>
<keyword evidence="1" id="KW-1133">Transmembrane helix</keyword>
<name>A0ABV0M7E5_9HYPH</name>
<feature type="transmembrane region" description="Helical" evidence="1">
    <location>
        <begin position="15"/>
        <end position="37"/>
    </location>
</feature>
<sequence length="186" mass="20942">MNRDLEPIDPDPWELTSLAVAAVAAIGTLVQAATPFLRIRPSENHVGNIRHHLRNSLQDCSRSVQQLIRFLARQQSQQQDVLARPFQYGQSPMNLALHDFLEYKTLSDGIVGSLGALRTWTLLATQYDPEVGNELRDRVIPDFAAFANRINRWFAGEETFGTVLDQSLELLGAFERAVGQLSDRRN</sequence>
<comment type="caution">
    <text evidence="2">The sequence shown here is derived from an EMBL/GenBank/DDBJ whole genome shotgun (WGS) entry which is preliminary data.</text>
</comment>
<evidence type="ECO:0000313" key="3">
    <source>
        <dbReference type="Proteomes" id="UP001496627"/>
    </source>
</evidence>
<keyword evidence="3" id="KW-1185">Reference proteome</keyword>